<dbReference type="Pfam" id="PF10531">
    <property type="entry name" value="SLBB"/>
    <property type="match status" value="1"/>
</dbReference>
<keyword evidence="8" id="KW-1003">Cell membrane</keyword>
<feature type="binding site" evidence="8">
    <location>
        <position position="410"/>
    </location>
    <ligand>
        <name>[4Fe-4S] cluster</name>
        <dbReference type="ChEBI" id="CHEBI:49883"/>
        <label>2</label>
    </ligand>
</feature>
<evidence type="ECO:0000256" key="1">
    <source>
        <dbReference type="ARBA" id="ARBA00022448"/>
    </source>
</evidence>
<evidence type="ECO:0000256" key="8">
    <source>
        <dbReference type="HAMAP-Rule" id="MF_00461"/>
    </source>
</evidence>
<feature type="binding site" evidence="8">
    <location>
        <position position="365"/>
    </location>
    <ligand>
        <name>[4Fe-4S] cluster</name>
        <dbReference type="ChEBI" id="CHEBI:49883"/>
        <label>1</label>
    </ligand>
</feature>
<dbReference type="HAMAP" id="MF_00461">
    <property type="entry name" value="RsxC_RnfC"/>
    <property type="match status" value="1"/>
</dbReference>
<dbReference type="RefSeq" id="WP_006567157.1">
    <property type="nucleotide sequence ID" value="NZ_BAABZP010000001.1"/>
</dbReference>
<keyword evidence="2 8" id="KW-0004">4Fe-4S</keyword>
<dbReference type="NCBIfam" id="TIGR01945">
    <property type="entry name" value="rnfC"/>
    <property type="match status" value="1"/>
</dbReference>
<dbReference type="InterPro" id="IPR017896">
    <property type="entry name" value="4Fe4S_Fe-S-bd"/>
</dbReference>
<feature type="binding site" evidence="8">
    <location>
        <position position="404"/>
    </location>
    <ligand>
        <name>[4Fe-4S] cluster</name>
        <dbReference type="ChEBI" id="CHEBI:49883"/>
        <label>2</label>
    </ligand>
</feature>
<dbReference type="InterPro" id="IPR010208">
    <property type="entry name" value="Ion_transpt_RnfC/RsxC"/>
</dbReference>
<dbReference type="EMBL" id="CACRSQ010000003">
    <property type="protein sequence ID" value="VYT06338.1"/>
    <property type="molecule type" value="Genomic_DNA"/>
</dbReference>
<dbReference type="InterPro" id="IPR019554">
    <property type="entry name" value="Soluble_ligand-bd"/>
</dbReference>
<keyword evidence="8" id="KW-1278">Translocase</keyword>
<evidence type="ECO:0000256" key="2">
    <source>
        <dbReference type="ARBA" id="ARBA00022485"/>
    </source>
</evidence>
<comment type="function">
    <text evidence="8">Part of a membrane-bound complex that couples electron transfer with translocation of ions across the membrane.</text>
</comment>
<name>A0A6N2TLA2_9FIRM</name>
<dbReference type="GO" id="GO:0009055">
    <property type="term" value="F:electron transfer activity"/>
    <property type="evidence" value="ECO:0007669"/>
    <property type="project" value="InterPro"/>
</dbReference>
<feature type="binding site" evidence="8">
    <location>
        <position position="375"/>
    </location>
    <ligand>
        <name>[4Fe-4S] cluster</name>
        <dbReference type="ChEBI" id="CHEBI:49883"/>
        <label>2</label>
    </ligand>
</feature>
<keyword evidence="6 8" id="KW-0408">Iron</keyword>
<evidence type="ECO:0000256" key="3">
    <source>
        <dbReference type="ARBA" id="ARBA00022723"/>
    </source>
</evidence>
<dbReference type="InterPro" id="IPR011538">
    <property type="entry name" value="Nuo51_FMN-bd"/>
</dbReference>
<dbReference type="PANTHER" id="PTHR43034">
    <property type="entry name" value="ION-TRANSLOCATING OXIDOREDUCTASE COMPLEX SUBUNIT C"/>
    <property type="match status" value="1"/>
</dbReference>
<evidence type="ECO:0000256" key="4">
    <source>
        <dbReference type="ARBA" id="ARBA00022737"/>
    </source>
</evidence>
<dbReference type="SUPFAM" id="SSF142019">
    <property type="entry name" value="Nqo1 FMN-binding domain-like"/>
    <property type="match status" value="1"/>
</dbReference>
<comment type="subunit">
    <text evidence="8">The complex is composed of six subunits: RnfA, RnfB, RnfC, RnfD, RnfE and RnfG.</text>
</comment>
<dbReference type="Pfam" id="PF01512">
    <property type="entry name" value="Complex1_51K"/>
    <property type="match status" value="1"/>
</dbReference>
<keyword evidence="8" id="KW-0472">Membrane</keyword>
<keyword evidence="4 8" id="KW-0677">Repeat</keyword>
<dbReference type="GO" id="GO:0046872">
    <property type="term" value="F:metal ion binding"/>
    <property type="evidence" value="ECO:0007669"/>
    <property type="project" value="UniProtKB-KW"/>
</dbReference>
<dbReference type="GO" id="GO:0005886">
    <property type="term" value="C:plasma membrane"/>
    <property type="evidence" value="ECO:0007669"/>
    <property type="project" value="UniProtKB-SubCell"/>
</dbReference>
<evidence type="ECO:0000313" key="9">
    <source>
        <dbReference type="EMBL" id="VYT06338.1"/>
    </source>
</evidence>
<protein>
    <recommendedName>
        <fullName evidence="8">Ion-translocating oxidoreductase complex subunit C</fullName>
        <ecNumber evidence="8">7.-.-.-</ecNumber>
    </recommendedName>
    <alternativeName>
        <fullName evidence="8">Rnf electron transport complex subunit C</fullName>
    </alternativeName>
</protein>
<dbReference type="Gene3D" id="3.30.70.20">
    <property type="match status" value="1"/>
</dbReference>
<feature type="binding site" evidence="8">
    <location>
        <position position="371"/>
    </location>
    <ligand>
        <name>[4Fe-4S] cluster</name>
        <dbReference type="ChEBI" id="CHEBI:49883"/>
        <label>1</label>
    </ligand>
</feature>
<feature type="binding site" evidence="8">
    <location>
        <position position="414"/>
    </location>
    <ligand>
        <name>[4Fe-4S] cluster</name>
        <dbReference type="ChEBI" id="CHEBI:49883"/>
        <label>1</label>
    </ligand>
</feature>
<comment type="similarity">
    <text evidence="8">Belongs to the 4Fe4S bacterial-type ferredoxin family. RnfC subfamily.</text>
</comment>
<feature type="binding site" evidence="8">
    <location>
        <position position="407"/>
    </location>
    <ligand>
        <name>[4Fe-4S] cluster</name>
        <dbReference type="ChEBI" id="CHEBI:49883"/>
        <label>2</label>
    </ligand>
</feature>
<dbReference type="Pfam" id="PF12838">
    <property type="entry name" value="Fer4_7"/>
    <property type="match status" value="1"/>
</dbReference>
<evidence type="ECO:0000256" key="5">
    <source>
        <dbReference type="ARBA" id="ARBA00022982"/>
    </source>
</evidence>
<dbReference type="AlphaFoldDB" id="A0A6N2TLA2"/>
<dbReference type="PANTHER" id="PTHR43034:SF2">
    <property type="entry name" value="ION-TRANSLOCATING OXIDOREDUCTASE COMPLEX SUBUNIT C"/>
    <property type="match status" value="1"/>
</dbReference>
<keyword evidence="5 8" id="KW-0249">Electron transport</keyword>
<dbReference type="Pfam" id="PF13375">
    <property type="entry name" value="RnfC_N"/>
    <property type="match status" value="1"/>
</dbReference>
<proteinExistence type="inferred from homology"/>
<organism evidence="9">
    <name type="scientific">Anaerostipes caccae</name>
    <dbReference type="NCBI Taxonomy" id="105841"/>
    <lineage>
        <taxon>Bacteria</taxon>
        <taxon>Bacillati</taxon>
        <taxon>Bacillota</taxon>
        <taxon>Clostridia</taxon>
        <taxon>Lachnospirales</taxon>
        <taxon>Lachnospiraceae</taxon>
        <taxon>Anaerostipes</taxon>
    </lineage>
</organism>
<dbReference type="GO" id="GO:0022900">
    <property type="term" value="P:electron transport chain"/>
    <property type="evidence" value="ECO:0007669"/>
    <property type="project" value="UniProtKB-UniRule"/>
</dbReference>
<gene>
    <name evidence="8 9" type="primary">rnfC</name>
    <name evidence="9" type="ORF">ACLFYP115_01499</name>
</gene>
<accession>A0A6N2TLA2</accession>
<evidence type="ECO:0000256" key="6">
    <source>
        <dbReference type="ARBA" id="ARBA00023004"/>
    </source>
</evidence>
<keyword evidence="1 8" id="KW-0813">Transport</keyword>
<dbReference type="PROSITE" id="PS00198">
    <property type="entry name" value="4FE4S_FER_1"/>
    <property type="match status" value="2"/>
</dbReference>
<dbReference type="EC" id="7.-.-.-" evidence="8"/>
<dbReference type="InterPro" id="IPR026902">
    <property type="entry name" value="RnfC_N"/>
</dbReference>
<reference evidence="9" key="1">
    <citation type="submission" date="2019-11" db="EMBL/GenBank/DDBJ databases">
        <authorList>
            <person name="Feng L."/>
        </authorList>
    </citation>
    <scope>NUCLEOTIDE SEQUENCE</scope>
    <source>
        <strain evidence="9">AcaccaeLFYP115</strain>
    </source>
</reference>
<dbReference type="Gene3D" id="3.40.50.11540">
    <property type="entry name" value="NADH-ubiquinone oxidoreductase 51kDa subunit"/>
    <property type="match status" value="1"/>
</dbReference>
<dbReference type="SUPFAM" id="SSF46548">
    <property type="entry name" value="alpha-helical ferredoxin"/>
    <property type="match status" value="1"/>
</dbReference>
<keyword evidence="3 8" id="KW-0479">Metal-binding</keyword>
<sequence length="438" mass="46348">MALFTFSGGVHPDDGKEYAKNSPITEYLPKGDVVLPVGQHIGAPAKPIVQKGDQVLAGQKVAEAGGFVSANIYSSVSGTVKAIEPRVTPAGAKVNAIVIENDGEFKEAEFQAKPYQDMTRDEVLAAIKDAGIVGLGGAGFPTHVKLAPKDPGAIEYIIVNGAECEPYITGDYRIMMETPEVLVEGLNIVLDLFPKAKGIIAVEDNKKDAIAKVSDCVKGDARISVAELKTKYPQGAERSLIYATTGRAINSSMLPADAGCIVDNVATIVAVKDAVKEGKPLFQRVVTVTGDAIESPKNLLVRTGTNVSELIEAAGGFKGQPEKVISGGPMMGMAMFTTDVPAVKTFSSLLAFTKDPVSAVEPSNCINCGRCVSVCPQKLMPARLSVLADNNNFEAFEALHGDECVECGCCSFICPAKRNLAQSMKTGRKQVLANRRKK</sequence>
<dbReference type="InterPro" id="IPR017900">
    <property type="entry name" value="4Fe4S_Fe_S_CS"/>
</dbReference>
<keyword evidence="7 8" id="KW-0411">Iron-sulfur</keyword>
<evidence type="ECO:0000256" key="7">
    <source>
        <dbReference type="ARBA" id="ARBA00023014"/>
    </source>
</evidence>
<dbReference type="PROSITE" id="PS51379">
    <property type="entry name" value="4FE4S_FER_2"/>
    <property type="match status" value="2"/>
</dbReference>
<feature type="binding site" evidence="8">
    <location>
        <position position="368"/>
    </location>
    <ligand>
        <name>[4Fe-4S] cluster</name>
        <dbReference type="ChEBI" id="CHEBI:49883"/>
        <label>1</label>
    </ligand>
</feature>
<comment type="subcellular location">
    <subcellularLocation>
        <location evidence="8">Cell membrane</location>
        <topology evidence="8">Peripheral membrane protein</topology>
    </subcellularLocation>
</comment>
<dbReference type="GO" id="GO:0051539">
    <property type="term" value="F:4 iron, 4 sulfur cluster binding"/>
    <property type="evidence" value="ECO:0007669"/>
    <property type="project" value="UniProtKB-KW"/>
</dbReference>
<dbReference type="NCBIfam" id="NF003454">
    <property type="entry name" value="PRK05035.1"/>
    <property type="match status" value="1"/>
</dbReference>
<dbReference type="InterPro" id="IPR037225">
    <property type="entry name" value="Nuo51_FMN-bd_sf"/>
</dbReference>
<comment type="cofactor">
    <cofactor evidence="8">
        <name>[4Fe-4S] cluster</name>
        <dbReference type="ChEBI" id="CHEBI:49883"/>
    </cofactor>
    <text evidence="8">Binds 2 [4Fe-4S] clusters per subunit.</text>
</comment>